<dbReference type="Proteomes" id="UP000009145">
    <property type="component" value="Chromosome"/>
</dbReference>
<reference evidence="2 3" key="1">
    <citation type="journal article" date="2012" name="J. Bacteriol.">
        <title>Complete genome sequences of Methylophaga sp. strain JAM1 and Methylophaga sp. strain JAM7.</title>
        <authorList>
            <person name="Villeneuve C."/>
            <person name="Martineau C."/>
            <person name="Mauffrey F."/>
            <person name="Villemur R."/>
        </authorList>
    </citation>
    <scope>NUCLEOTIDE SEQUENCE [LARGE SCALE GENOMIC DNA]</scope>
    <source>
        <strain evidence="2 3">JAM7</strain>
    </source>
</reference>
<protein>
    <recommendedName>
        <fullName evidence="4">Iron uptake protein</fullName>
    </recommendedName>
</protein>
<evidence type="ECO:0000313" key="2">
    <source>
        <dbReference type="EMBL" id="AFJ03674.1"/>
    </source>
</evidence>
<proteinExistence type="predicted"/>
<dbReference type="STRING" id="754477.Q7C_2553"/>
<keyword evidence="1" id="KW-0812">Transmembrane</keyword>
<feature type="transmembrane region" description="Helical" evidence="1">
    <location>
        <begin position="53"/>
        <end position="70"/>
    </location>
</feature>
<keyword evidence="1" id="KW-1133">Transmembrane helix</keyword>
<evidence type="ECO:0000256" key="1">
    <source>
        <dbReference type="SAM" id="Phobius"/>
    </source>
</evidence>
<dbReference type="KEGG" id="mec:Q7C_2553"/>
<keyword evidence="1" id="KW-0472">Membrane</keyword>
<feature type="transmembrane region" description="Helical" evidence="1">
    <location>
        <begin position="77"/>
        <end position="100"/>
    </location>
</feature>
<dbReference type="HOGENOM" id="CLU_159285_4_0_6"/>
<keyword evidence="3" id="KW-1185">Reference proteome</keyword>
<evidence type="ECO:0008006" key="4">
    <source>
        <dbReference type="Google" id="ProtNLM"/>
    </source>
</evidence>
<gene>
    <name evidence="2" type="ordered locus">Q7C_2553</name>
</gene>
<evidence type="ECO:0000313" key="3">
    <source>
        <dbReference type="Proteomes" id="UP000009145"/>
    </source>
</evidence>
<dbReference type="PATRIC" id="fig|754477.3.peg.2507"/>
<dbReference type="AlphaFoldDB" id="I1YL81"/>
<feature type="transmembrane region" description="Helical" evidence="1">
    <location>
        <begin position="20"/>
        <end position="47"/>
    </location>
</feature>
<organism evidence="2 3">
    <name type="scientific">Methylophaga frappieri (strain ATCC BAA-2434 / DSM 25690 / JAM7)</name>
    <dbReference type="NCBI Taxonomy" id="754477"/>
    <lineage>
        <taxon>Bacteria</taxon>
        <taxon>Pseudomonadati</taxon>
        <taxon>Pseudomonadota</taxon>
        <taxon>Gammaproteobacteria</taxon>
        <taxon>Thiotrichales</taxon>
        <taxon>Piscirickettsiaceae</taxon>
        <taxon>Methylophaga</taxon>
    </lineage>
</organism>
<sequence length="105" mass="11089">MKAVLSRHQEQAILGSRILVAVFGGYIFCWGFIALTVAACYAAGMAFHDGEQLGSILSFLIYPAVFLWAFATRRVGLVAAVLVGGGALMTVTASLIQMLMTGGMT</sequence>
<dbReference type="eggNOG" id="ENOG50331SB">
    <property type="taxonomic scope" value="Bacteria"/>
</dbReference>
<dbReference type="EMBL" id="CP003380">
    <property type="protein sequence ID" value="AFJ03674.1"/>
    <property type="molecule type" value="Genomic_DNA"/>
</dbReference>
<accession>I1YL81</accession>
<name>I1YL81_METFJ</name>